<dbReference type="Proteomes" id="UP000824120">
    <property type="component" value="Chromosome 4"/>
</dbReference>
<sequence length="79" mass="8574">MVVIPTVTGLSTGARLLSVPRTIATAARASPSSLPSLCYLKKSYYSPQRRSVLPARKLVIRAAKQSPKAPLAWFQSSQF</sequence>
<name>A0A9J5ZHP0_SOLCO</name>
<evidence type="ECO:0000313" key="1">
    <source>
        <dbReference type="EMBL" id="KAG5612194.1"/>
    </source>
</evidence>
<protein>
    <submittedName>
        <fullName evidence="1">Uncharacterized protein</fullName>
    </submittedName>
</protein>
<proteinExistence type="predicted"/>
<organism evidence="1 2">
    <name type="scientific">Solanum commersonii</name>
    <name type="common">Commerson's wild potato</name>
    <name type="synonym">Commerson's nightshade</name>
    <dbReference type="NCBI Taxonomy" id="4109"/>
    <lineage>
        <taxon>Eukaryota</taxon>
        <taxon>Viridiplantae</taxon>
        <taxon>Streptophyta</taxon>
        <taxon>Embryophyta</taxon>
        <taxon>Tracheophyta</taxon>
        <taxon>Spermatophyta</taxon>
        <taxon>Magnoliopsida</taxon>
        <taxon>eudicotyledons</taxon>
        <taxon>Gunneridae</taxon>
        <taxon>Pentapetalae</taxon>
        <taxon>asterids</taxon>
        <taxon>lamiids</taxon>
        <taxon>Solanales</taxon>
        <taxon>Solanaceae</taxon>
        <taxon>Solanoideae</taxon>
        <taxon>Solaneae</taxon>
        <taxon>Solanum</taxon>
    </lineage>
</organism>
<keyword evidence="2" id="KW-1185">Reference proteome</keyword>
<dbReference type="EMBL" id="JACXVP010000004">
    <property type="protein sequence ID" value="KAG5612194.1"/>
    <property type="molecule type" value="Genomic_DNA"/>
</dbReference>
<accession>A0A9J5ZHP0</accession>
<reference evidence="1 2" key="1">
    <citation type="submission" date="2020-09" db="EMBL/GenBank/DDBJ databases">
        <title>De no assembly of potato wild relative species, Solanum commersonii.</title>
        <authorList>
            <person name="Cho K."/>
        </authorList>
    </citation>
    <scope>NUCLEOTIDE SEQUENCE [LARGE SCALE GENOMIC DNA]</scope>
    <source>
        <strain evidence="1">LZ3.2</strain>
        <tissue evidence="1">Leaf</tissue>
    </source>
</reference>
<evidence type="ECO:0000313" key="2">
    <source>
        <dbReference type="Proteomes" id="UP000824120"/>
    </source>
</evidence>
<gene>
    <name evidence="1" type="ORF">H5410_023475</name>
</gene>
<comment type="caution">
    <text evidence="1">The sequence shown here is derived from an EMBL/GenBank/DDBJ whole genome shotgun (WGS) entry which is preliminary data.</text>
</comment>
<dbReference type="AlphaFoldDB" id="A0A9J5ZHP0"/>